<dbReference type="AlphaFoldDB" id="A0A2Y8ZLB4"/>
<dbReference type="Proteomes" id="UP000250028">
    <property type="component" value="Unassembled WGS sequence"/>
</dbReference>
<accession>A0A2Y8ZLB4</accession>
<dbReference type="EMBL" id="UESZ01000001">
    <property type="protein sequence ID" value="SSA33130.1"/>
    <property type="molecule type" value="Genomic_DNA"/>
</dbReference>
<dbReference type="GO" id="GO:0008270">
    <property type="term" value="F:zinc ion binding"/>
    <property type="evidence" value="ECO:0007669"/>
    <property type="project" value="UniProtKB-KW"/>
</dbReference>
<gene>
    <name evidence="4" type="ORF">SAMN04489750_0401</name>
</gene>
<name>A0A2Y8ZLB4_9MICO</name>
<dbReference type="InterPro" id="IPR041916">
    <property type="entry name" value="Anti_sigma_zinc_sf"/>
</dbReference>
<reference evidence="5" key="1">
    <citation type="submission" date="2016-10" db="EMBL/GenBank/DDBJ databases">
        <authorList>
            <person name="Varghese N."/>
            <person name="Submissions S."/>
        </authorList>
    </citation>
    <scope>NUCLEOTIDE SEQUENCE [LARGE SCALE GENOMIC DNA]</scope>
    <source>
        <strain evidence="5">DSM 22951</strain>
    </source>
</reference>
<keyword evidence="4" id="KW-0862">Zinc</keyword>
<keyword evidence="5" id="KW-1185">Reference proteome</keyword>
<evidence type="ECO:0000259" key="3">
    <source>
        <dbReference type="Pfam" id="PF13490"/>
    </source>
</evidence>
<feature type="domain" description="Putative zinc-finger" evidence="3">
    <location>
        <begin position="8"/>
        <end position="35"/>
    </location>
</feature>
<evidence type="ECO:0000256" key="1">
    <source>
        <dbReference type="ARBA" id="ARBA00023015"/>
    </source>
</evidence>
<evidence type="ECO:0000313" key="4">
    <source>
        <dbReference type="EMBL" id="SSA33130.1"/>
    </source>
</evidence>
<dbReference type="RefSeq" id="WP_109683867.1">
    <property type="nucleotide sequence ID" value="NZ_QGDN01000001.1"/>
</dbReference>
<dbReference type="Pfam" id="PF13490">
    <property type="entry name" value="zf-HC2"/>
    <property type="match status" value="1"/>
</dbReference>
<proteinExistence type="predicted"/>
<sequence length="176" mass="18181">MARHPQDLADYVDGLLTADQELRIEQHLVACDGCRAQVDAERALIQRLRSVRLDAAHHQQLMTTLLSLADPAAPMTTSRGSSGVSVLPTSAPPQYTSARRSVGLAIAAVAGCVGASLVALHGPTSVQPGGASVRLETPEVLVRQAANLPGAQVDTATSLSPAPVKGSAVLNVGFPH</sequence>
<dbReference type="InterPro" id="IPR027383">
    <property type="entry name" value="Znf_put"/>
</dbReference>
<organism evidence="4 5">
    <name type="scientific">Branchiibius hedensis</name>
    <dbReference type="NCBI Taxonomy" id="672460"/>
    <lineage>
        <taxon>Bacteria</taxon>
        <taxon>Bacillati</taxon>
        <taxon>Actinomycetota</taxon>
        <taxon>Actinomycetes</taxon>
        <taxon>Micrococcales</taxon>
        <taxon>Dermacoccaceae</taxon>
        <taxon>Branchiibius</taxon>
    </lineage>
</organism>
<dbReference type="OrthoDB" id="4930823at2"/>
<keyword evidence="4" id="KW-0863">Zinc-finger</keyword>
<protein>
    <submittedName>
        <fullName evidence="4">Zinc-finger</fullName>
    </submittedName>
</protein>
<evidence type="ECO:0000313" key="5">
    <source>
        <dbReference type="Proteomes" id="UP000250028"/>
    </source>
</evidence>
<keyword evidence="1" id="KW-0805">Transcription regulation</keyword>
<dbReference type="Gene3D" id="1.10.10.1320">
    <property type="entry name" value="Anti-sigma factor, zinc-finger domain"/>
    <property type="match status" value="1"/>
</dbReference>
<keyword evidence="4" id="KW-0479">Metal-binding</keyword>
<keyword evidence="2" id="KW-0804">Transcription</keyword>
<evidence type="ECO:0000256" key="2">
    <source>
        <dbReference type="ARBA" id="ARBA00023163"/>
    </source>
</evidence>